<protein>
    <submittedName>
        <fullName evidence="2">Uncharacterized protein</fullName>
    </submittedName>
</protein>
<keyword evidence="1" id="KW-0812">Transmembrane</keyword>
<reference evidence="2 3" key="2">
    <citation type="submission" date="2018-06" db="EMBL/GenBank/DDBJ databases">
        <authorList>
            <person name="Zhirakovskaya E."/>
        </authorList>
    </citation>
    <scope>NUCLEOTIDE SEQUENCE [LARGE SCALE GENOMIC DNA]</scope>
    <source>
        <strain evidence="2 3">FBKL4.011</strain>
    </source>
</reference>
<dbReference type="AlphaFoldDB" id="A0A364K7G2"/>
<evidence type="ECO:0000313" key="2">
    <source>
        <dbReference type="EMBL" id="RAL26233.1"/>
    </source>
</evidence>
<reference evidence="2 3" key="1">
    <citation type="submission" date="2018-06" db="EMBL/GenBank/DDBJ databases">
        <title>Thermoflavimicrobium daqus sp. nov., a thermophilic microbe isolated from Moutai-flavour Daqu.</title>
        <authorList>
            <person name="Wang X."/>
            <person name="Zhou H."/>
        </authorList>
    </citation>
    <scope>NUCLEOTIDE SEQUENCE [LARGE SCALE GENOMIC DNA]</scope>
    <source>
        <strain evidence="2 3">FBKL4.011</strain>
    </source>
</reference>
<feature type="transmembrane region" description="Helical" evidence="1">
    <location>
        <begin position="15"/>
        <end position="36"/>
    </location>
</feature>
<dbReference type="EMBL" id="QJKK01000002">
    <property type="protein sequence ID" value="RAL26233.1"/>
    <property type="molecule type" value="Genomic_DNA"/>
</dbReference>
<comment type="caution">
    <text evidence="2">The sequence shown here is derived from an EMBL/GenBank/DDBJ whole genome shotgun (WGS) entry which is preliminary data.</text>
</comment>
<sequence>MFKLLAKIFEIRNSYYAFFGAIVLTLILFGNAIVRFFQGKMLVGIVFLVLSVLSIPLIKFVYNKRKKFTD</sequence>
<keyword evidence="1" id="KW-1133">Transmembrane helix</keyword>
<dbReference type="Proteomes" id="UP000251213">
    <property type="component" value="Unassembled WGS sequence"/>
</dbReference>
<proteinExistence type="predicted"/>
<evidence type="ECO:0000313" key="3">
    <source>
        <dbReference type="Proteomes" id="UP000251213"/>
    </source>
</evidence>
<organism evidence="2 3">
    <name type="scientific">Thermoflavimicrobium daqui</name>
    <dbReference type="NCBI Taxonomy" id="2137476"/>
    <lineage>
        <taxon>Bacteria</taxon>
        <taxon>Bacillati</taxon>
        <taxon>Bacillota</taxon>
        <taxon>Bacilli</taxon>
        <taxon>Bacillales</taxon>
        <taxon>Thermoactinomycetaceae</taxon>
        <taxon>Thermoflavimicrobium</taxon>
    </lineage>
</organism>
<evidence type="ECO:0000256" key="1">
    <source>
        <dbReference type="SAM" id="Phobius"/>
    </source>
</evidence>
<accession>A0A364K7G2</accession>
<keyword evidence="3" id="KW-1185">Reference proteome</keyword>
<keyword evidence="1" id="KW-0472">Membrane</keyword>
<name>A0A364K7G2_9BACL</name>
<gene>
    <name evidence="2" type="ORF">DL897_04335</name>
</gene>
<feature type="transmembrane region" description="Helical" evidence="1">
    <location>
        <begin position="42"/>
        <end position="62"/>
    </location>
</feature>